<dbReference type="PANTHER" id="PTHR30011:SF16">
    <property type="entry name" value="C2H2 FINGER DOMAIN TRANSCRIPTION FACTOR (EUROFUNG)-RELATED"/>
    <property type="match status" value="1"/>
</dbReference>
<dbReference type="PANTHER" id="PTHR30011">
    <property type="entry name" value="ALKANESULFONATE MONOOXYGENASE-RELATED"/>
    <property type="match status" value="1"/>
</dbReference>
<reference evidence="5 6" key="1">
    <citation type="submission" date="2019-07" db="EMBL/GenBank/DDBJ databases">
        <title>Whole genome shotgun sequence of Microvirga aerophila NBRC 106136.</title>
        <authorList>
            <person name="Hosoyama A."/>
            <person name="Uohara A."/>
            <person name="Ohji S."/>
            <person name="Ichikawa N."/>
        </authorList>
    </citation>
    <scope>NUCLEOTIDE SEQUENCE [LARGE SCALE GENOMIC DNA]</scope>
    <source>
        <strain evidence="5 6">NBRC 106136</strain>
    </source>
</reference>
<dbReference type="SUPFAM" id="SSF51679">
    <property type="entry name" value="Bacterial luciferase-like"/>
    <property type="match status" value="1"/>
</dbReference>
<dbReference type="EMBL" id="BJYU01000202">
    <property type="protein sequence ID" value="GEO18517.1"/>
    <property type="molecule type" value="Genomic_DNA"/>
</dbReference>
<dbReference type="AlphaFoldDB" id="A0A512C3A2"/>
<dbReference type="Proteomes" id="UP000321085">
    <property type="component" value="Unassembled WGS sequence"/>
</dbReference>
<dbReference type="GO" id="GO:0004497">
    <property type="term" value="F:monooxygenase activity"/>
    <property type="evidence" value="ECO:0007669"/>
    <property type="project" value="UniProtKB-KW"/>
</dbReference>
<organism evidence="5 6">
    <name type="scientific">Microvirga aerophila</name>
    <dbReference type="NCBI Taxonomy" id="670291"/>
    <lineage>
        <taxon>Bacteria</taxon>
        <taxon>Pseudomonadati</taxon>
        <taxon>Pseudomonadota</taxon>
        <taxon>Alphaproteobacteria</taxon>
        <taxon>Hyphomicrobiales</taxon>
        <taxon>Methylobacteriaceae</taxon>
        <taxon>Microvirga</taxon>
    </lineage>
</organism>
<dbReference type="InterPro" id="IPR051260">
    <property type="entry name" value="Diverse_substr_monoxygenases"/>
</dbReference>
<keyword evidence="4" id="KW-0503">Monooxygenase</keyword>
<dbReference type="Gene3D" id="3.20.20.30">
    <property type="entry name" value="Luciferase-like domain"/>
    <property type="match status" value="1"/>
</dbReference>
<dbReference type="InterPro" id="IPR036661">
    <property type="entry name" value="Luciferase-like_sf"/>
</dbReference>
<evidence type="ECO:0000256" key="2">
    <source>
        <dbReference type="ARBA" id="ARBA00022643"/>
    </source>
</evidence>
<proteinExistence type="predicted"/>
<evidence type="ECO:0000256" key="3">
    <source>
        <dbReference type="ARBA" id="ARBA00023002"/>
    </source>
</evidence>
<keyword evidence="3" id="KW-0560">Oxidoreductase</keyword>
<keyword evidence="6" id="KW-1185">Reference proteome</keyword>
<protein>
    <recommendedName>
        <fullName evidence="7">Luciferase-like domain-containing protein</fullName>
    </recommendedName>
</protein>
<dbReference type="RefSeq" id="WP_210250160.1">
    <property type="nucleotide sequence ID" value="NZ_BJYU01000202.1"/>
</dbReference>
<gene>
    <name evidence="5" type="ORF">MAE02_62130</name>
</gene>
<accession>A0A512C3A2</accession>
<sequence length="134" mass="14682">MAWHPARLDEPLSQQQLAAARPSADPRSTSALRIAREGWSPLDIIAHGVIDYQPVVAGPPVEVADHMQRWFEAGAADGFWVVPDVYEDGLDAFVDGVVPMLQNRGLFHRDYAGTTLRDHLGAPAQYGLDPRVEG</sequence>
<evidence type="ECO:0000256" key="1">
    <source>
        <dbReference type="ARBA" id="ARBA00022630"/>
    </source>
</evidence>
<keyword evidence="2" id="KW-0288">FMN</keyword>
<evidence type="ECO:0000256" key="4">
    <source>
        <dbReference type="ARBA" id="ARBA00023033"/>
    </source>
</evidence>
<keyword evidence="1" id="KW-0285">Flavoprotein</keyword>
<evidence type="ECO:0000313" key="5">
    <source>
        <dbReference type="EMBL" id="GEO18517.1"/>
    </source>
</evidence>
<evidence type="ECO:0000313" key="6">
    <source>
        <dbReference type="Proteomes" id="UP000321085"/>
    </source>
</evidence>
<dbReference type="GO" id="GO:0016705">
    <property type="term" value="F:oxidoreductase activity, acting on paired donors, with incorporation or reduction of molecular oxygen"/>
    <property type="evidence" value="ECO:0007669"/>
    <property type="project" value="InterPro"/>
</dbReference>
<evidence type="ECO:0008006" key="7">
    <source>
        <dbReference type="Google" id="ProtNLM"/>
    </source>
</evidence>
<comment type="caution">
    <text evidence="5">The sequence shown here is derived from an EMBL/GenBank/DDBJ whole genome shotgun (WGS) entry which is preliminary data.</text>
</comment>
<name>A0A512C3A2_9HYPH</name>